<accession>A0A9W9P9X6</accession>
<dbReference type="Proteomes" id="UP001150941">
    <property type="component" value="Unassembled WGS sequence"/>
</dbReference>
<dbReference type="GeneID" id="83200346"/>
<proteinExistence type="predicted"/>
<reference evidence="1" key="1">
    <citation type="submission" date="2022-11" db="EMBL/GenBank/DDBJ databases">
        <authorList>
            <person name="Petersen C."/>
        </authorList>
    </citation>
    <scope>NUCLEOTIDE SEQUENCE</scope>
    <source>
        <strain evidence="1">IBT 19713</strain>
    </source>
</reference>
<reference evidence="1" key="2">
    <citation type="journal article" date="2023" name="IMA Fungus">
        <title>Comparative genomic study of the Penicillium genus elucidates a diverse pangenome and 15 lateral gene transfer events.</title>
        <authorList>
            <person name="Petersen C."/>
            <person name="Sorensen T."/>
            <person name="Nielsen M.R."/>
            <person name="Sondergaard T.E."/>
            <person name="Sorensen J.L."/>
            <person name="Fitzpatrick D.A."/>
            <person name="Frisvad J.C."/>
            <person name="Nielsen K.L."/>
        </authorList>
    </citation>
    <scope>NUCLEOTIDE SEQUENCE</scope>
    <source>
        <strain evidence="1">IBT 19713</strain>
    </source>
</reference>
<name>A0A9W9P9X6_9EURO</name>
<protein>
    <submittedName>
        <fullName evidence="1">Uncharacterized protein</fullName>
    </submittedName>
</protein>
<dbReference type="RefSeq" id="XP_058332046.1">
    <property type="nucleotide sequence ID" value="XM_058473043.1"/>
</dbReference>
<keyword evidence="2" id="KW-1185">Reference proteome</keyword>
<comment type="caution">
    <text evidence="1">The sequence shown here is derived from an EMBL/GenBank/DDBJ whole genome shotgun (WGS) entry which is preliminary data.</text>
</comment>
<organism evidence="1 2">
    <name type="scientific">Penicillium chermesinum</name>
    <dbReference type="NCBI Taxonomy" id="63820"/>
    <lineage>
        <taxon>Eukaryota</taxon>
        <taxon>Fungi</taxon>
        <taxon>Dikarya</taxon>
        <taxon>Ascomycota</taxon>
        <taxon>Pezizomycotina</taxon>
        <taxon>Eurotiomycetes</taxon>
        <taxon>Eurotiomycetidae</taxon>
        <taxon>Eurotiales</taxon>
        <taxon>Aspergillaceae</taxon>
        <taxon>Penicillium</taxon>
    </lineage>
</organism>
<dbReference type="EMBL" id="JAPQKS010000003">
    <property type="protein sequence ID" value="KAJ5239127.1"/>
    <property type="molecule type" value="Genomic_DNA"/>
</dbReference>
<gene>
    <name evidence="1" type="ORF">N7468_003746</name>
</gene>
<dbReference type="AlphaFoldDB" id="A0A9W9P9X6"/>
<evidence type="ECO:0000313" key="2">
    <source>
        <dbReference type="Proteomes" id="UP001150941"/>
    </source>
</evidence>
<evidence type="ECO:0000313" key="1">
    <source>
        <dbReference type="EMBL" id="KAJ5239127.1"/>
    </source>
</evidence>
<sequence>MVIAHERHAGFPRIRQEVYPHAGGVVLRLLLGREAQDPRVWVDWGNGDRPAGSALLGWSTLSESTCASLQFSSGCTSGLSVQLVPSNGSAIGVGTQGSPSKWL</sequence>